<reference evidence="1 2" key="1">
    <citation type="submission" date="2018-08" db="EMBL/GenBank/DDBJ databases">
        <title>A genome reference for cultivated species of the human gut microbiota.</title>
        <authorList>
            <person name="Zou Y."/>
            <person name="Xue W."/>
            <person name="Luo G."/>
        </authorList>
    </citation>
    <scope>NUCLEOTIDE SEQUENCE [LARGE SCALE GENOMIC DNA]</scope>
    <source>
        <strain evidence="1 2">AM07-24</strain>
    </source>
</reference>
<dbReference type="Gene3D" id="3.50.30.50">
    <property type="entry name" value="Putative cyclase"/>
    <property type="match status" value="1"/>
</dbReference>
<name>A0A415DY96_9FIRM</name>
<dbReference type="RefSeq" id="WP_082907461.1">
    <property type="nucleotide sequence ID" value="NZ_AP025567.1"/>
</dbReference>
<dbReference type="PANTHER" id="PTHR31118">
    <property type="entry name" value="CYCLASE-LIKE PROTEIN 2"/>
    <property type="match status" value="1"/>
</dbReference>
<dbReference type="PANTHER" id="PTHR31118:SF32">
    <property type="entry name" value="KYNURENINE FORMAMIDASE"/>
    <property type="match status" value="1"/>
</dbReference>
<dbReference type="GeneID" id="83004525"/>
<dbReference type="InterPro" id="IPR037175">
    <property type="entry name" value="KFase_sf"/>
</dbReference>
<dbReference type="OrthoDB" id="9796085at2"/>
<dbReference type="GO" id="GO:0004061">
    <property type="term" value="F:arylformamidase activity"/>
    <property type="evidence" value="ECO:0007669"/>
    <property type="project" value="InterPro"/>
</dbReference>
<comment type="caution">
    <text evidence="1">The sequence shown here is derived from an EMBL/GenBank/DDBJ whole genome shotgun (WGS) entry which is preliminary data.</text>
</comment>
<keyword evidence="2" id="KW-1185">Reference proteome</keyword>
<dbReference type="STRING" id="1776384.GCA_900086585_02169"/>
<evidence type="ECO:0000313" key="1">
    <source>
        <dbReference type="EMBL" id="RHJ85762.1"/>
    </source>
</evidence>
<organism evidence="1 2">
    <name type="scientific">Emergencia timonensis</name>
    <dbReference type="NCBI Taxonomy" id="1776384"/>
    <lineage>
        <taxon>Bacteria</taxon>
        <taxon>Bacillati</taxon>
        <taxon>Bacillota</taxon>
        <taxon>Clostridia</taxon>
        <taxon>Peptostreptococcales</taxon>
        <taxon>Anaerovoracaceae</taxon>
        <taxon>Emergencia</taxon>
    </lineage>
</organism>
<dbReference type="AlphaFoldDB" id="A0A415DY96"/>
<dbReference type="SUPFAM" id="SSF102198">
    <property type="entry name" value="Putative cyclase"/>
    <property type="match status" value="1"/>
</dbReference>
<dbReference type="EMBL" id="QRMS01000004">
    <property type="protein sequence ID" value="RHJ85762.1"/>
    <property type="molecule type" value="Genomic_DNA"/>
</dbReference>
<protein>
    <submittedName>
        <fullName evidence="1">Cyclase family protein</fullName>
    </submittedName>
</protein>
<sequence length="305" mass="35008">MSEIAVRHTREECFAHTDDWKKPYDGSIFDMFKDGSFELIDLSNPFGRGNPLWPSNGDFHIDRVQHMPMHYRLLQTFNDFHMHNSTHADSPAHVIPESPFTHELPIQNYFGEAVCLDIPKGKWELITVEEIEEAAKKVPGGIKEGDWVLLNTGTHRRWGENDDYFAYSPGLSIEGAKWFVEHHVRGVGFDMQAIDHILYTYAADHGPGPYVPRITEEYEELHGHPAKDDFPEWEPCHDILMANNVMGIENLGGDLDKVTNQRFLFCAFPLRWYMGDGTIVRAVAFVPSDRVNKDVPDKVYPYGVY</sequence>
<gene>
    <name evidence="1" type="ORF">DW099_13005</name>
</gene>
<proteinExistence type="predicted"/>
<dbReference type="GO" id="GO:0019441">
    <property type="term" value="P:L-tryptophan catabolic process to kynurenine"/>
    <property type="evidence" value="ECO:0007669"/>
    <property type="project" value="InterPro"/>
</dbReference>
<evidence type="ECO:0000313" key="2">
    <source>
        <dbReference type="Proteomes" id="UP000284841"/>
    </source>
</evidence>
<dbReference type="InterPro" id="IPR007325">
    <property type="entry name" value="KFase/CYL"/>
</dbReference>
<dbReference type="Proteomes" id="UP000284841">
    <property type="component" value="Unassembled WGS sequence"/>
</dbReference>
<accession>A0A415DY96</accession>
<dbReference type="Pfam" id="PF04199">
    <property type="entry name" value="Cyclase"/>
    <property type="match status" value="1"/>
</dbReference>